<keyword evidence="5" id="KW-0677">Repeat</keyword>
<feature type="compositionally biased region" description="Acidic residues" evidence="9">
    <location>
        <begin position="389"/>
        <end position="398"/>
    </location>
</feature>
<evidence type="ECO:0000256" key="4">
    <source>
        <dbReference type="ARBA" id="ARBA00022723"/>
    </source>
</evidence>
<evidence type="ECO:0000259" key="10">
    <source>
        <dbReference type="PROSITE" id="PS51873"/>
    </source>
</evidence>
<dbReference type="Pfam" id="PF22191">
    <property type="entry name" value="IBR_1"/>
    <property type="match status" value="1"/>
</dbReference>
<keyword evidence="4" id="KW-0479">Metal-binding</keyword>
<gene>
    <name evidence="11" type="ORF">LCMiAC01_02840</name>
</gene>
<dbReference type="EMBL" id="MK500393">
    <property type="protein sequence ID" value="QBK88607.1"/>
    <property type="molecule type" value="Genomic_DNA"/>
</dbReference>
<reference evidence="11" key="1">
    <citation type="journal article" date="2019" name="MBio">
        <title>Virus Genomes from Deep Sea Sediments Expand the Ocean Megavirome and Support Independent Origins of Viral Gigantism.</title>
        <authorList>
            <person name="Backstrom D."/>
            <person name="Yutin N."/>
            <person name="Jorgensen S.L."/>
            <person name="Dharamshi J."/>
            <person name="Homa F."/>
            <person name="Zaremba-Niedwiedzka K."/>
            <person name="Spang A."/>
            <person name="Wolf Y.I."/>
            <person name="Koonin E.V."/>
            <person name="Ettema T.J."/>
        </authorList>
    </citation>
    <scope>NUCLEOTIDE SEQUENCE</scope>
</reference>
<dbReference type="PROSITE" id="PS51873">
    <property type="entry name" value="TRIAD"/>
    <property type="match status" value="1"/>
</dbReference>
<evidence type="ECO:0000256" key="5">
    <source>
        <dbReference type="ARBA" id="ARBA00022737"/>
    </source>
</evidence>
<dbReference type="InterPro" id="IPR031127">
    <property type="entry name" value="E3_UB_ligase_RBR"/>
</dbReference>
<dbReference type="PANTHER" id="PTHR11685">
    <property type="entry name" value="RBR FAMILY RING FINGER AND IBR DOMAIN-CONTAINING"/>
    <property type="match status" value="1"/>
</dbReference>
<evidence type="ECO:0000256" key="3">
    <source>
        <dbReference type="ARBA" id="ARBA00022679"/>
    </source>
</evidence>
<sequence>MGILHKTKKRYHTFDIRDAALVLNYGLNTFENLDIFTDKKPGKVFTKLWEPFGKKWNGIYIGHQSQNIQRNVIDEYLVFRCPCHSKNNIKNKCIGIVSAIDFLNVYIKKNTKEYMQLKNKIDSLTLKVYDLVYNRVIYCPNDECPNSSGIILMEKVNMEAGKVCEECKITWCPNCKCQPYHTELSCEEVSHIMDLDDENVRKERIMNIIKGNRKKFSDVKENIVYILKNAAICPKCNHAVIKIDGCDHMTCKCGTHFCWVCSATFKDYADHVIEHANTGNLICVNTHSKDRRKILRESRIATIKKIFGNIINRSEIDKIYKKVYNDIVNSVEQIIDDDTYDKIGSVDINNKIEYAALLNAFEKKRVIESDDDDDDDDDDNILDYTSDTIDSDDSDYEV</sequence>
<name>A0A481Z0L3_9VIRU</name>
<evidence type="ECO:0000256" key="8">
    <source>
        <dbReference type="ARBA" id="ARBA00022833"/>
    </source>
</evidence>
<dbReference type="EC" id="2.3.2.31" evidence="2"/>
<keyword evidence="6" id="KW-0863">Zinc-finger</keyword>
<feature type="compositionally biased region" description="Acidic residues" evidence="9">
    <location>
        <begin position="369"/>
        <end position="381"/>
    </location>
</feature>
<dbReference type="GO" id="GO:0016567">
    <property type="term" value="P:protein ubiquitination"/>
    <property type="evidence" value="ECO:0007669"/>
    <property type="project" value="InterPro"/>
</dbReference>
<dbReference type="GO" id="GO:0061630">
    <property type="term" value="F:ubiquitin protein ligase activity"/>
    <property type="evidence" value="ECO:0007669"/>
    <property type="project" value="UniProtKB-EC"/>
</dbReference>
<dbReference type="SMART" id="SM00647">
    <property type="entry name" value="IBR"/>
    <property type="match status" value="2"/>
</dbReference>
<organism evidence="11">
    <name type="scientific">Mimivirus LCMiAC01</name>
    <dbReference type="NCBI Taxonomy" id="2506608"/>
    <lineage>
        <taxon>Viruses</taxon>
        <taxon>Varidnaviria</taxon>
        <taxon>Bamfordvirae</taxon>
        <taxon>Nucleocytoviricota</taxon>
        <taxon>Megaviricetes</taxon>
        <taxon>Imitervirales</taxon>
        <taxon>Mimiviridae</taxon>
        <taxon>Klosneuvirinae</taxon>
    </lineage>
</organism>
<evidence type="ECO:0000256" key="1">
    <source>
        <dbReference type="ARBA" id="ARBA00001798"/>
    </source>
</evidence>
<evidence type="ECO:0000256" key="7">
    <source>
        <dbReference type="ARBA" id="ARBA00022786"/>
    </source>
</evidence>
<keyword evidence="7" id="KW-0833">Ubl conjugation pathway</keyword>
<dbReference type="GO" id="GO:0008270">
    <property type="term" value="F:zinc ion binding"/>
    <property type="evidence" value="ECO:0007669"/>
    <property type="project" value="UniProtKB-KW"/>
</dbReference>
<comment type="catalytic activity">
    <reaction evidence="1">
        <text>[E2 ubiquitin-conjugating enzyme]-S-ubiquitinyl-L-cysteine + [acceptor protein]-L-lysine = [E2 ubiquitin-conjugating enzyme]-L-cysteine + [acceptor protein]-N(6)-ubiquitinyl-L-lysine.</text>
        <dbReference type="EC" id="2.3.2.31"/>
    </reaction>
</comment>
<feature type="domain" description="RING-type" evidence="10">
    <location>
        <begin position="1"/>
        <end position="279"/>
    </location>
</feature>
<evidence type="ECO:0000313" key="11">
    <source>
        <dbReference type="EMBL" id="QBK88607.1"/>
    </source>
</evidence>
<dbReference type="CDD" id="cd20335">
    <property type="entry name" value="BRcat_RBR"/>
    <property type="match status" value="1"/>
</dbReference>
<dbReference type="InterPro" id="IPR002867">
    <property type="entry name" value="IBR_dom"/>
</dbReference>
<dbReference type="SUPFAM" id="SSF57850">
    <property type="entry name" value="RING/U-box"/>
    <property type="match status" value="1"/>
</dbReference>
<evidence type="ECO:0000256" key="6">
    <source>
        <dbReference type="ARBA" id="ARBA00022771"/>
    </source>
</evidence>
<feature type="region of interest" description="Disordered" evidence="9">
    <location>
        <begin position="368"/>
        <end position="398"/>
    </location>
</feature>
<proteinExistence type="predicted"/>
<dbReference type="Gene3D" id="1.20.120.1750">
    <property type="match status" value="1"/>
</dbReference>
<dbReference type="InterPro" id="IPR044066">
    <property type="entry name" value="TRIAD_supradom"/>
</dbReference>
<keyword evidence="3" id="KW-0808">Transferase</keyword>
<accession>A0A481Z0L3</accession>
<evidence type="ECO:0000256" key="2">
    <source>
        <dbReference type="ARBA" id="ARBA00012251"/>
    </source>
</evidence>
<evidence type="ECO:0000256" key="9">
    <source>
        <dbReference type="SAM" id="MobiDB-lite"/>
    </source>
</evidence>
<protein>
    <recommendedName>
        <fullName evidence="2">RBR-type E3 ubiquitin transferase</fullName>
        <ecNumber evidence="2">2.3.2.31</ecNumber>
    </recommendedName>
</protein>
<keyword evidence="8" id="KW-0862">Zinc</keyword>